<dbReference type="Pfam" id="PF22669">
    <property type="entry name" value="Exo_endo_phos2"/>
    <property type="match status" value="2"/>
</dbReference>
<reference evidence="3 4" key="1">
    <citation type="submission" date="2015-04" db="EMBL/GenBank/DDBJ databases">
        <title>Complete genome sequence of Schizopora paradoxa KUC8140, a cosmopolitan wood degrader in East Asia.</title>
        <authorList>
            <consortium name="DOE Joint Genome Institute"/>
            <person name="Min B."/>
            <person name="Park H."/>
            <person name="Jang Y."/>
            <person name="Kim J.-J."/>
            <person name="Kim K.H."/>
            <person name="Pangilinan J."/>
            <person name="Lipzen A."/>
            <person name="Riley R."/>
            <person name="Grigoriev I.V."/>
            <person name="Spatafora J.W."/>
            <person name="Choi I.-G."/>
        </authorList>
    </citation>
    <scope>NUCLEOTIDE SEQUENCE [LARGE SCALE GENOMIC DNA]</scope>
    <source>
        <strain evidence="3 4">KUC8140</strain>
    </source>
</reference>
<dbReference type="Proteomes" id="UP000053477">
    <property type="component" value="Unassembled WGS sequence"/>
</dbReference>
<dbReference type="STRING" id="27342.A0A0H2S7C5"/>
<dbReference type="InterPro" id="IPR000300">
    <property type="entry name" value="IPPc"/>
</dbReference>
<feature type="region of interest" description="Disordered" evidence="1">
    <location>
        <begin position="1"/>
        <end position="56"/>
    </location>
</feature>
<feature type="compositionally biased region" description="Polar residues" evidence="1">
    <location>
        <begin position="43"/>
        <end position="54"/>
    </location>
</feature>
<feature type="region of interest" description="Disordered" evidence="1">
    <location>
        <begin position="590"/>
        <end position="637"/>
    </location>
</feature>
<feature type="region of interest" description="Disordered" evidence="1">
    <location>
        <begin position="729"/>
        <end position="813"/>
    </location>
</feature>
<protein>
    <submittedName>
        <fullName evidence="3">DNase I-like protein</fullName>
    </submittedName>
</protein>
<keyword evidence="4" id="KW-1185">Reference proteome</keyword>
<dbReference type="PANTHER" id="PTHR11200:SF275">
    <property type="entry name" value="LD06095P"/>
    <property type="match status" value="1"/>
</dbReference>
<dbReference type="Gene3D" id="3.60.10.10">
    <property type="entry name" value="Endonuclease/exonuclease/phosphatase"/>
    <property type="match status" value="1"/>
</dbReference>
<dbReference type="EMBL" id="KQ085971">
    <property type="protein sequence ID" value="KLO12756.1"/>
    <property type="molecule type" value="Genomic_DNA"/>
</dbReference>
<dbReference type="InterPro" id="IPR036691">
    <property type="entry name" value="Endo/exonu/phosph_ase_sf"/>
</dbReference>
<feature type="region of interest" description="Disordered" evidence="1">
    <location>
        <begin position="149"/>
        <end position="213"/>
    </location>
</feature>
<sequence length="937" mass="105578">MGADNARSGRLLIPVLRKGSREQKKETETNKEPKRPQAVRFTNEPSPVRIQSPSRAELAAEKPRSAPRVLKIRVVTWNMHNSLPKGDIEQLLGSIPNYIPIPEDQEDKLAIPGLNLNNKHPYHLIVVAGQECPTASWLPTELSTTLWHRKDKDKDKDRERPERQGSPDHHSGSEAAKKAREDASHHRSGLAPPARDNNEDTASQKGPAVDASKRMTSSWSMLLESWFCRGAGNKGSDFMSQYKDSHFHCESTSDEPLYAMRESYSAFPSEEDLIDAVEGASDTTADLDAKLKRVQDEYEAEQGVTVGPYQLLAKERLMGIYLAVFIYRDLMSSVKGPSRSTVTCGLIGGRVGNKGAVALSLNLAGTRLLFINAHLAAHTDRYEVRRKNWQKIKSELKAGLKDFLPEGDRRKNEEDITDKFDHTFLFGDLNFRLDLDREHTDKQLKPRAYGRLVREHDQLYKLMNDGTANDFMGFKEAKINFAPTFKYDVPPSGKRSRSIRLARKALESTIKGKSAPNSTKSSLKVESERSTVNSTEVREQERWVISPASSLRHSPDEIMDAENKDNEELARPRSPLKRLLNVLRFKKRCLSPESSSSPGSPDNHPNLSNDMPTRAASMPSRSVLRRSEGDLLSIGSTERGSRLMRSLNDLSTRRARALGDIEDEDAIKGVYDTSSKQRVPSWCDRIIYKSNVQFDDDSDDESHSGYRIPRRIYRRVSQAVSPFIMRSRAPSPTSLFREGNEVLQDPSSRWTRKLQKRKSRTPQMAQTVPSSPSAPPTPEVGSDPSTRGLQGEDENFIPSISIIDDDPPRPKRAETMKSLYSAGKARRSSSGFGFYPRRSFFEGDSREREFDNNGRSMDEPYGTMKLIQRLLSQGGKSPNRSLAPSRLGSMRSITRSKRKRRGEIVPISYDTLDDRAMHRLEGRSDHRPVLGTFAIYV</sequence>
<gene>
    <name evidence="3" type="ORF">SCHPADRAFT_997877</name>
</gene>
<evidence type="ECO:0000313" key="3">
    <source>
        <dbReference type="EMBL" id="KLO12756.1"/>
    </source>
</evidence>
<dbReference type="InterPro" id="IPR046985">
    <property type="entry name" value="IP5"/>
</dbReference>
<dbReference type="PANTHER" id="PTHR11200">
    <property type="entry name" value="INOSITOL 5-PHOSPHATASE"/>
    <property type="match status" value="1"/>
</dbReference>
<dbReference type="InParanoid" id="A0A0H2S7C5"/>
<feature type="region of interest" description="Disordered" evidence="1">
    <location>
        <begin position="510"/>
        <end position="540"/>
    </location>
</feature>
<dbReference type="GO" id="GO:0046856">
    <property type="term" value="P:phosphatidylinositol dephosphorylation"/>
    <property type="evidence" value="ECO:0007669"/>
    <property type="project" value="InterPro"/>
</dbReference>
<proteinExistence type="predicted"/>
<feature type="compositionally biased region" description="Basic and acidic residues" evidence="1">
    <location>
        <begin position="149"/>
        <end position="185"/>
    </location>
</feature>
<dbReference type="SUPFAM" id="SSF56219">
    <property type="entry name" value="DNase I-like"/>
    <property type="match status" value="1"/>
</dbReference>
<feature type="compositionally biased region" description="Basic residues" evidence="1">
    <location>
        <begin position="750"/>
        <end position="760"/>
    </location>
</feature>
<feature type="domain" description="Inositol polyphosphate-related phosphatase" evidence="2">
    <location>
        <begin position="217"/>
        <end position="533"/>
    </location>
</feature>
<evidence type="ECO:0000256" key="1">
    <source>
        <dbReference type="SAM" id="MobiDB-lite"/>
    </source>
</evidence>
<feature type="compositionally biased region" description="Basic and acidic residues" evidence="1">
    <location>
        <begin position="19"/>
        <end position="35"/>
    </location>
</feature>
<dbReference type="SMART" id="SM00128">
    <property type="entry name" value="IPPc"/>
    <property type="match status" value="1"/>
</dbReference>
<evidence type="ECO:0000259" key="2">
    <source>
        <dbReference type="SMART" id="SM00128"/>
    </source>
</evidence>
<organism evidence="3 4">
    <name type="scientific">Schizopora paradoxa</name>
    <dbReference type="NCBI Taxonomy" id="27342"/>
    <lineage>
        <taxon>Eukaryota</taxon>
        <taxon>Fungi</taxon>
        <taxon>Dikarya</taxon>
        <taxon>Basidiomycota</taxon>
        <taxon>Agaricomycotina</taxon>
        <taxon>Agaricomycetes</taxon>
        <taxon>Hymenochaetales</taxon>
        <taxon>Schizoporaceae</taxon>
        <taxon>Schizopora</taxon>
    </lineage>
</organism>
<evidence type="ECO:0000313" key="4">
    <source>
        <dbReference type="Proteomes" id="UP000053477"/>
    </source>
</evidence>
<accession>A0A0H2S7C5</accession>
<feature type="compositionally biased region" description="Low complexity" evidence="1">
    <location>
        <begin position="591"/>
        <end position="601"/>
    </location>
</feature>
<name>A0A0H2S7C5_9AGAM</name>
<dbReference type="OrthoDB" id="405996at2759"/>
<dbReference type="GO" id="GO:0004439">
    <property type="term" value="F:phosphatidylinositol-4,5-bisphosphate 5-phosphatase activity"/>
    <property type="evidence" value="ECO:0007669"/>
    <property type="project" value="TreeGrafter"/>
</dbReference>
<dbReference type="AlphaFoldDB" id="A0A0H2S7C5"/>